<keyword evidence="3" id="KW-1185">Reference proteome</keyword>
<feature type="transmembrane region" description="Helical" evidence="1">
    <location>
        <begin position="23"/>
        <end position="51"/>
    </location>
</feature>
<dbReference type="RefSeq" id="XP_007687862.1">
    <property type="nucleotide sequence ID" value="XM_007689672.1"/>
</dbReference>
<dbReference type="HOGENOM" id="CLU_020821_0_0_1"/>
<reference evidence="2 3" key="1">
    <citation type="journal article" date="2013" name="PLoS Genet.">
        <title>Comparative genome structure, secondary metabolite, and effector coding capacity across Cochliobolus pathogens.</title>
        <authorList>
            <person name="Condon B.J."/>
            <person name="Leng Y."/>
            <person name="Wu D."/>
            <person name="Bushley K.E."/>
            <person name="Ohm R.A."/>
            <person name="Otillar R."/>
            <person name="Martin J."/>
            <person name="Schackwitz W."/>
            <person name="Grimwood J."/>
            <person name="MohdZainudin N."/>
            <person name="Xue C."/>
            <person name="Wang R."/>
            <person name="Manning V.A."/>
            <person name="Dhillon B."/>
            <person name="Tu Z.J."/>
            <person name="Steffenson B.J."/>
            <person name="Salamov A."/>
            <person name="Sun H."/>
            <person name="Lowry S."/>
            <person name="LaButti K."/>
            <person name="Han J."/>
            <person name="Copeland A."/>
            <person name="Lindquist E."/>
            <person name="Barry K."/>
            <person name="Schmutz J."/>
            <person name="Baker S.E."/>
            <person name="Ciuffetti L.M."/>
            <person name="Grigoriev I.V."/>
            <person name="Zhong S."/>
            <person name="Turgeon B.G."/>
        </authorList>
    </citation>
    <scope>NUCLEOTIDE SEQUENCE [LARGE SCALE GENOMIC DNA]</scope>
    <source>
        <strain evidence="2 3">ATCC 44560</strain>
    </source>
</reference>
<keyword evidence="1" id="KW-0812">Transmembrane</keyword>
<accession>W6ZPP4</accession>
<dbReference type="AlphaFoldDB" id="W6ZPP4"/>
<protein>
    <submittedName>
        <fullName evidence="2">Uncharacterized protein</fullName>
    </submittedName>
</protein>
<dbReference type="EMBL" id="KI963981">
    <property type="protein sequence ID" value="EUC45591.1"/>
    <property type="molecule type" value="Genomic_DNA"/>
</dbReference>
<dbReference type="PANTHER" id="PTHR37576">
    <property type="entry name" value="DEFECT AT LOW TEMPERATURE PROTEIN 1"/>
    <property type="match status" value="1"/>
</dbReference>
<proteinExistence type="predicted"/>
<evidence type="ECO:0000313" key="3">
    <source>
        <dbReference type="Proteomes" id="UP000054032"/>
    </source>
</evidence>
<dbReference type="Proteomes" id="UP000054032">
    <property type="component" value="Unassembled WGS sequence"/>
</dbReference>
<organism evidence="2 3">
    <name type="scientific">Bipolaris oryzae ATCC 44560</name>
    <dbReference type="NCBI Taxonomy" id="930090"/>
    <lineage>
        <taxon>Eukaryota</taxon>
        <taxon>Fungi</taxon>
        <taxon>Dikarya</taxon>
        <taxon>Ascomycota</taxon>
        <taxon>Pezizomycotina</taxon>
        <taxon>Dothideomycetes</taxon>
        <taxon>Pleosporomycetidae</taxon>
        <taxon>Pleosporales</taxon>
        <taxon>Pleosporineae</taxon>
        <taxon>Pleosporaceae</taxon>
        <taxon>Bipolaris</taxon>
    </lineage>
</organism>
<evidence type="ECO:0000313" key="2">
    <source>
        <dbReference type="EMBL" id="EUC45591.1"/>
    </source>
</evidence>
<dbReference type="GeneID" id="19124533"/>
<dbReference type="KEGG" id="bor:COCMIDRAFT_5214"/>
<dbReference type="STRING" id="930090.W6ZPP4"/>
<dbReference type="Pfam" id="PF11374">
    <property type="entry name" value="DUF3176"/>
    <property type="match status" value="1"/>
</dbReference>
<evidence type="ECO:0000256" key="1">
    <source>
        <dbReference type="SAM" id="Phobius"/>
    </source>
</evidence>
<dbReference type="InterPro" id="IPR021514">
    <property type="entry name" value="DUF3176"/>
</dbReference>
<dbReference type="OrthoDB" id="5357734at2759"/>
<dbReference type="PANTHER" id="PTHR37576:SF2">
    <property type="entry name" value="DEFECT AT LOW TEMPERATURE PROTEIN 1"/>
    <property type="match status" value="1"/>
</dbReference>
<keyword evidence="1" id="KW-0472">Membrane</keyword>
<feature type="transmembrane region" description="Helical" evidence="1">
    <location>
        <begin position="361"/>
        <end position="384"/>
    </location>
</feature>
<sequence length="462" mass="50509">MIASALIIYTANNDSVTSWSVPAAVVLAIISSLVNICLGTILSFGVTVSWWRSASRGTTLKSLHLIWERDMGATFWSAIISGYDTRRVAVVAILVAAIKFMNNPLLQNALRTEGKEVVEMIPMYIEIVDQIPDGYLGKRNGMVEPYGISTALGDLGARALRGWYRNQTAFSIPAHISDLEEWEKICPRKTGGTCGGFAYPINSTCRAMGVLESDECLIQAATVDISISLQWSIVKGHGEPRPISVYRSGGDLADAPKDAKAGPLSGIGYAIGGFFRSLSTLEDINAVVSDHIATTFWAPKSHPEGCANEYLRPTEDVIFAMQEFMAHASIYAARVSNGKFHRNVTMEKFTSTTVCKADFRYLGTTLTVIFIGLVTVVILLWDWWSLDRLNVTLSPVETARAFGAPILMSQRQESGDVEAILKRKGHLKVKYDGDVIVATNVGDGADVELSLLEAQNPWYRSV</sequence>
<name>W6ZPP4_COCMI</name>
<keyword evidence="1" id="KW-1133">Transmembrane helix</keyword>
<gene>
    <name evidence="2" type="ORF">COCMIDRAFT_5214</name>
</gene>